<keyword evidence="1 4" id="KW-0732">Signal</keyword>
<evidence type="ECO:0000256" key="2">
    <source>
        <dbReference type="ARBA" id="ARBA00023108"/>
    </source>
</evidence>
<dbReference type="GO" id="GO:0007623">
    <property type="term" value="P:circadian rhythm"/>
    <property type="evidence" value="ECO:0007669"/>
    <property type="project" value="UniProtKB-ARBA"/>
</dbReference>
<organism evidence="5 6">
    <name type="scientific">Zophobas morio</name>
    <dbReference type="NCBI Taxonomy" id="2755281"/>
    <lineage>
        <taxon>Eukaryota</taxon>
        <taxon>Metazoa</taxon>
        <taxon>Ecdysozoa</taxon>
        <taxon>Arthropoda</taxon>
        <taxon>Hexapoda</taxon>
        <taxon>Insecta</taxon>
        <taxon>Pterygota</taxon>
        <taxon>Neoptera</taxon>
        <taxon>Endopterygota</taxon>
        <taxon>Coleoptera</taxon>
        <taxon>Polyphaga</taxon>
        <taxon>Cucujiformia</taxon>
        <taxon>Tenebrionidae</taxon>
        <taxon>Zophobas</taxon>
    </lineage>
</organism>
<feature type="signal peptide" evidence="4">
    <location>
        <begin position="1"/>
        <end position="16"/>
    </location>
</feature>
<evidence type="ECO:0000313" key="6">
    <source>
        <dbReference type="Proteomes" id="UP001168821"/>
    </source>
</evidence>
<dbReference type="InterPro" id="IPR010562">
    <property type="entry name" value="Haemolymph_juvenile_hormone-bd"/>
</dbReference>
<accession>A0AA38MC59</accession>
<reference evidence="5" key="1">
    <citation type="journal article" date="2023" name="G3 (Bethesda)">
        <title>Whole genome assemblies of Zophobas morio and Tenebrio molitor.</title>
        <authorList>
            <person name="Kaur S."/>
            <person name="Stinson S.A."/>
            <person name="diCenzo G.C."/>
        </authorList>
    </citation>
    <scope>NUCLEOTIDE SEQUENCE</scope>
    <source>
        <strain evidence="5">QUZm001</strain>
    </source>
</reference>
<dbReference type="PANTHER" id="PTHR11008:SF32">
    <property type="entry name" value="CIRCADIAN CLOCK-CONTROLLED PROTEIN DAYWAKE-RELATED"/>
    <property type="match status" value="1"/>
</dbReference>
<evidence type="ECO:0000313" key="5">
    <source>
        <dbReference type="EMBL" id="KAJ3650889.1"/>
    </source>
</evidence>
<gene>
    <name evidence="5" type="ORF">Zmor_016965</name>
</gene>
<evidence type="ECO:0000256" key="4">
    <source>
        <dbReference type="SAM" id="SignalP"/>
    </source>
</evidence>
<evidence type="ECO:0000256" key="1">
    <source>
        <dbReference type="ARBA" id="ARBA00022729"/>
    </source>
</evidence>
<name>A0AA38MC59_9CUCU</name>
<keyword evidence="6" id="KW-1185">Reference proteome</keyword>
<protein>
    <recommendedName>
        <fullName evidence="7">Protein takeout</fullName>
    </recommendedName>
</protein>
<dbReference type="SMART" id="SM00700">
    <property type="entry name" value="JHBP"/>
    <property type="match status" value="1"/>
</dbReference>
<evidence type="ECO:0000256" key="3">
    <source>
        <dbReference type="ARBA" id="ARBA00060902"/>
    </source>
</evidence>
<dbReference type="Gene3D" id="3.15.10.30">
    <property type="entry name" value="Haemolymph juvenile hormone binding protein"/>
    <property type="match status" value="1"/>
</dbReference>
<dbReference type="Proteomes" id="UP001168821">
    <property type="component" value="Unassembled WGS sequence"/>
</dbReference>
<dbReference type="GO" id="GO:0005615">
    <property type="term" value="C:extracellular space"/>
    <property type="evidence" value="ECO:0007669"/>
    <property type="project" value="TreeGrafter"/>
</dbReference>
<dbReference type="EMBL" id="JALNTZ010000005">
    <property type="protein sequence ID" value="KAJ3650889.1"/>
    <property type="molecule type" value="Genomic_DNA"/>
</dbReference>
<feature type="chain" id="PRO_5041389655" description="Protein takeout" evidence="4">
    <location>
        <begin position="17"/>
        <end position="244"/>
    </location>
</feature>
<dbReference type="InterPro" id="IPR038606">
    <property type="entry name" value="To_sf"/>
</dbReference>
<sequence>MKTVLALLVLTAFTQAAKFPPNFKKCNRRDPDADKCYLEAAQIGIHEATKYYSQIGLASLAPLEITELKIGAGSQGVVNVDQNFKNCKLYGIDDVKLSEFGFDFEEKALHGRGVLPEIKMLCEYELNGRILLLPIVGTGPSTIILKNINVTARFDYNEVPKNGKTYFSFISNKLTLDPEFVSFNFENLFNGDKQLGDNINKVLNENFKEVFADVQPGYEKGLGLVLQQIINNLFSKVSAEEALD</sequence>
<dbReference type="Pfam" id="PF06585">
    <property type="entry name" value="JHBP"/>
    <property type="match status" value="1"/>
</dbReference>
<dbReference type="FunFam" id="3.15.10.30:FF:000001">
    <property type="entry name" value="Takeout-like protein 1"/>
    <property type="match status" value="1"/>
</dbReference>
<dbReference type="PANTHER" id="PTHR11008">
    <property type="entry name" value="PROTEIN TAKEOUT-LIKE PROTEIN"/>
    <property type="match status" value="1"/>
</dbReference>
<keyword evidence="2" id="KW-0090">Biological rhythms</keyword>
<proteinExistence type="inferred from homology"/>
<comment type="similarity">
    <text evidence="3">Belongs to the TO family.</text>
</comment>
<evidence type="ECO:0008006" key="7">
    <source>
        <dbReference type="Google" id="ProtNLM"/>
    </source>
</evidence>
<comment type="caution">
    <text evidence="5">The sequence shown here is derived from an EMBL/GenBank/DDBJ whole genome shotgun (WGS) entry which is preliminary data.</text>
</comment>
<dbReference type="AlphaFoldDB" id="A0AA38MC59"/>